<evidence type="ECO:0000256" key="8">
    <source>
        <dbReference type="ARBA" id="ARBA00017787"/>
    </source>
</evidence>
<dbReference type="InterPro" id="IPR036178">
    <property type="entry name" value="Formintransfe-cycloase-like_sf"/>
</dbReference>
<evidence type="ECO:0000256" key="4">
    <source>
        <dbReference type="ARBA" id="ARBA00008297"/>
    </source>
</evidence>
<dbReference type="Pfam" id="PF04961">
    <property type="entry name" value="FTCD_C"/>
    <property type="match status" value="1"/>
</dbReference>
<dbReference type="InterPro" id="IPR004227">
    <property type="entry name" value="Formiminotransferase_cat"/>
</dbReference>
<dbReference type="GO" id="GO:0030409">
    <property type="term" value="F:glutamate formimidoyltransferase activity"/>
    <property type="evidence" value="ECO:0007669"/>
    <property type="project" value="UniProtKB-EC"/>
</dbReference>
<dbReference type="PANTHER" id="PTHR12234">
    <property type="entry name" value="FORMIMINOTRANSFERASE-CYCLODEAMINASE"/>
    <property type="match status" value="1"/>
</dbReference>
<dbReference type="InterPro" id="IPR012886">
    <property type="entry name" value="Formiminotransferase_N"/>
</dbReference>
<evidence type="ECO:0000256" key="10">
    <source>
        <dbReference type="ARBA" id="ARBA00022679"/>
    </source>
</evidence>
<evidence type="ECO:0000256" key="17">
    <source>
        <dbReference type="ARBA" id="ARBA00025506"/>
    </source>
</evidence>
<dbReference type="InterPro" id="IPR022384">
    <property type="entry name" value="FormiminoTrfase_cat_dom_sf"/>
</dbReference>
<comment type="function">
    <text evidence="17">Folate-dependent enzyme, that displays both transferase and deaminase activity. Serves to channel one-carbon units from formiminoglutamate to the folate pool.</text>
</comment>
<proteinExistence type="inferred from homology"/>
<evidence type="ECO:0000256" key="3">
    <source>
        <dbReference type="ARBA" id="ARBA00005082"/>
    </source>
</evidence>
<gene>
    <name evidence="22" type="primary">ftcD</name>
    <name evidence="22" type="ORF">AABB81_01385</name>
</gene>
<comment type="subunit">
    <text evidence="18">Homooctamer, including four polyglutamate binding sites. The subunits are arranged as a tetramer of dimers, and form a planar ring-shaped structure.</text>
</comment>
<comment type="pathway">
    <text evidence="3">Amino-acid degradation; L-histidine degradation into L-glutamate; L-glutamate from N-formimidoyl-L-glutamate (transferase route): step 1/1.</text>
</comment>
<keyword evidence="11" id="KW-0369">Histidine metabolism</keyword>
<dbReference type="Gene3D" id="3.30.70.670">
    <property type="entry name" value="Formiminotransferase, C-terminal subdomain"/>
    <property type="match status" value="1"/>
</dbReference>
<evidence type="ECO:0000259" key="20">
    <source>
        <dbReference type="SMART" id="SM01221"/>
    </source>
</evidence>
<comment type="similarity">
    <text evidence="4">In the N-terminal section; belongs to the formiminotransferase family.</text>
</comment>
<keyword evidence="10 22" id="KW-0808">Transferase</keyword>
<feature type="domain" description="Formiminotransferase C-terminal subdomain" evidence="20">
    <location>
        <begin position="185"/>
        <end position="350"/>
    </location>
</feature>
<dbReference type="InterPro" id="IPR013802">
    <property type="entry name" value="Formiminotransferase_C"/>
</dbReference>
<dbReference type="SUPFAM" id="SSF101262">
    <property type="entry name" value="Methenyltetrahydrofolate cyclohydrolase-like"/>
    <property type="match status" value="1"/>
</dbReference>
<organism evidence="22 23">
    <name type="scientific">Lutimonas vermicola</name>
    <dbReference type="NCBI Taxonomy" id="414288"/>
    <lineage>
        <taxon>Bacteria</taxon>
        <taxon>Pseudomonadati</taxon>
        <taxon>Bacteroidota</taxon>
        <taxon>Flavobacteriia</taxon>
        <taxon>Flavobacteriales</taxon>
        <taxon>Flavobacteriaceae</taxon>
        <taxon>Lutimonas</taxon>
    </lineage>
</organism>
<dbReference type="EC" id="2.1.2.5" evidence="6"/>
<dbReference type="InterPro" id="IPR037070">
    <property type="entry name" value="Formiminotransferase_C_sf"/>
</dbReference>
<comment type="similarity">
    <text evidence="5">In the C-terminal section; belongs to the cyclodeaminase/cyclohydrolase family.</text>
</comment>
<dbReference type="SMART" id="SM01222">
    <property type="entry name" value="FTCD_N"/>
    <property type="match status" value="1"/>
</dbReference>
<evidence type="ECO:0000256" key="16">
    <source>
        <dbReference type="ARBA" id="ARBA00023268"/>
    </source>
</evidence>
<evidence type="ECO:0000256" key="2">
    <source>
        <dbReference type="ARBA" id="ARBA00004555"/>
    </source>
</evidence>
<keyword evidence="16" id="KW-0511">Multifunctional enzyme</keyword>
<keyword evidence="13" id="KW-0333">Golgi apparatus</keyword>
<evidence type="ECO:0000313" key="23">
    <source>
        <dbReference type="Proteomes" id="UP001474120"/>
    </source>
</evidence>
<dbReference type="SUPFAM" id="SSF55116">
    <property type="entry name" value="Formiminotransferase domain of formiminotransferase-cyclodeaminase"/>
    <property type="match status" value="2"/>
</dbReference>
<dbReference type="EMBL" id="JBCDNA010000001">
    <property type="protein sequence ID" value="MEL4454530.1"/>
    <property type="molecule type" value="Genomic_DNA"/>
</dbReference>
<dbReference type="Pfam" id="PF02971">
    <property type="entry name" value="FTCD"/>
    <property type="match status" value="1"/>
</dbReference>
<keyword evidence="9" id="KW-0963">Cytoplasm</keyword>
<evidence type="ECO:0000256" key="14">
    <source>
        <dbReference type="ARBA" id="ARBA00023212"/>
    </source>
</evidence>
<dbReference type="InterPro" id="IPR007044">
    <property type="entry name" value="Cyclodeamin/CycHdrlase"/>
</dbReference>
<dbReference type="NCBIfam" id="TIGR02024">
    <property type="entry name" value="FtcD"/>
    <property type="match status" value="1"/>
</dbReference>
<dbReference type="RefSeq" id="WP_342158091.1">
    <property type="nucleotide sequence ID" value="NZ_JBCDNA010000001.1"/>
</dbReference>
<comment type="caution">
    <text evidence="22">The sequence shown here is derived from an EMBL/GenBank/DDBJ whole genome shotgun (WGS) entry which is preliminary data.</text>
</comment>
<evidence type="ECO:0000313" key="22">
    <source>
        <dbReference type="EMBL" id="MEL4454530.1"/>
    </source>
</evidence>
<evidence type="ECO:0000256" key="19">
    <source>
        <dbReference type="ARBA" id="ARBA00030029"/>
    </source>
</evidence>
<protein>
    <recommendedName>
        <fullName evidence="8">Formimidoyltransferase-cyclodeaminase</fullName>
        <ecNumber evidence="6">2.1.2.5</ecNumber>
        <ecNumber evidence="7">4.3.1.4</ecNumber>
    </recommendedName>
    <alternativeName>
        <fullName evidence="19">Formiminotransferase-cyclodeaminase</fullName>
    </alternativeName>
</protein>
<dbReference type="EC" id="4.3.1.4" evidence="7"/>
<name>A0ABU9KY92_9FLAO</name>
<evidence type="ECO:0000256" key="9">
    <source>
        <dbReference type="ARBA" id="ARBA00022490"/>
    </source>
</evidence>
<dbReference type="Gene3D" id="1.20.120.680">
    <property type="entry name" value="Formiminotetrahydrofolate cyclodeaminase monomer, up-and-down helical bundle"/>
    <property type="match status" value="1"/>
</dbReference>
<evidence type="ECO:0000256" key="12">
    <source>
        <dbReference type="ARBA" id="ARBA00022954"/>
    </source>
</evidence>
<evidence type="ECO:0000259" key="21">
    <source>
        <dbReference type="SMART" id="SM01222"/>
    </source>
</evidence>
<feature type="domain" description="Formiminotransferase N-terminal subdomain" evidence="21">
    <location>
        <begin position="4"/>
        <end position="184"/>
    </location>
</feature>
<reference evidence="22 23" key="1">
    <citation type="submission" date="2024-04" db="EMBL/GenBank/DDBJ databases">
        <title>whole genome sequencing of Lutimonas vermicola strain IMCC1616.</title>
        <authorList>
            <person name="Bae S.S."/>
        </authorList>
    </citation>
    <scope>NUCLEOTIDE SEQUENCE [LARGE SCALE GENOMIC DNA]</scope>
    <source>
        <strain evidence="22 23">IMCC1616</strain>
    </source>
</reference>
<keyword evidence="14" id="KW-0206">Cytoskeleton</keyword>
<evidence type="ECO:0000256" key="18">
    <source>
        <dbReference type="ARBA" id="ARBA00025915"/>
    </source>
</evidence>
<sequence length="564" mass="61751">MEKRLIECVPNISEGRDNDKIQRIARVVETIEGVKLLDIDPGKATNRTVITFVGEPEKVIEAAFLLIKEASELIDMKKHSGEHPRFGATDVCPLVPISGISLEETVTYAHQLGERVGKELGIPGYFYEKAARTEKRINLANCRSGEYEGLKDKLANPVWKPDFGPAGFNSNVAKTGAIAISARDFLIAYNVNLNTTSTRRANAIAFDIREAGRIKREGNPSTGKKVLDEHGEPVRIPGKLKAVKGIGWYIEEYGIAQISYNLTNISITSMHEAFDATCKAADARGLRVTGSELIGLIPLQAMLDAADYYLIKQERSLGIAESEKIKIAVKSLGLDDLKPFNPEEKIIEYLLKDKQKVKLIDLTAAGLAEETASESMAPGGGSIAAYVGALGVSLGTMVANLSAHKPGWDDQWETFSSWAVKGQAYKNKLLYLVDEDTNSFNGIIEAFRLPKGTAEEKTIRMEAVENATKYATEIPFQVMKTAYDSIEVMEAMIKDGLPNSLSDAGVGVLCARTAVIGAYFNVRINAKDIKDKSFVDKILSEAAVIYKKTLELESSVMDIIDSRM</sequence>
<dbReference type="PANTHER" id="PTHR12234:SF0">
    <property type="entry name" value="FORMIMIDOYLTRANSFERASE-CYCLODEAMINASE"/>
    <property type="match status" value="1"/>
</dbReference>
<evidence type="ECO:0000256" key="15">
    <source>
        <dbReference type="ARBA" id="ARBA00023239"/>
    </source>
</evidence>
<dbReference type="InterPro" id="IPR051623">
    <property type="entry name" value="FTCD"/>
</dbReference>
<keyword evidence="23" id="KW-1185">Reference proteome</keyword>
<dbReference type="Pfam" id="PF07837">
    <property type="entry name" value="FTCD_N"/>
    <property type="match status" value="1"/>
</dbReference>
<comment type="subcellular location">
    <subcellularLocation>
        <location evidence="1">Cytoplasm</location>
        <location evidence="1">Cytoskeleton</location>
        <location evidence="1">Microtubule organizing center</location>
        <location evidence="1">Centrosome</location>
        <location evidence="1">Centriole</location>
    </subcellularLocation>
    <subcellularLocation>
        <location evidence="2">Golgi apparatus</location>
    </subcellularLocation>
</comment>
<keyword evidence="12" id="KW-0290">Folate-binding</keyword>
<evidence type="ECO:0000256" key="5">
    <source>
        <dbReference type="ARBA" id="ARBA00010825"/>
    </source>
</evidence>
<evidence type="ECO:0000256" key="13">
    <source>
        <dbReference type="ARBA" id="ARBA00023034"/>
    </source>
</evidence>
<evidence type="ECO:0000256" key="1">
    <source>
        <dbReference type="ARBA" id="ARBA00004114"/>
    </source>
</evidence>
<evidence type="ECO:0000256" key="11">
    <source>
        <dbReference type="ARBA" id="ARBA00022808"/>
    </source>
</evidence>
<dbReference type="SMART" id="SM01221">
    <property type="entry name" value="FTCD"/>
    <property type="match status" value="1"/>
</dbReference>
<evidence type="ECO:0000256" key="7">
    <source>
        <dbReference type="ARBA" id="ARBA00012998"/>
    </source>
</evidence>
<evidence type="ECO:0000256" key="6">
    <source>
        <dbReference type="ARBA" id="ARBA00012252"/>
    </source>
</evidence>
<accession>A0ABU9KY92</accession>
<dbReference type="Proteomes" id="UP001474120">
    <property type="component" value="Unassembled WGS sequence"/>
</dbReference>
<dbReference type="InterPro" id="IPR037064">
    <property type="entry name" value="Formiminotransferase_N_sf"/>
</dbReference>
<dbReference type="Gene3D" id="3.30.990.10">
    <property type="entry name" value="Formiminotransferase, N-terminal subdomain"/>
    <property type="match status" value="1"/>
</dbReference>
<keyword evidence="15" id="KW-0456">Lyase</keyword>